<evidence type="ECO:0000313" key="3">
    <source>
        <dbReference type="Proteomes" id="UP000275078"/>
    </source>
</evidence>
<dbReference type="Gene3D" id="3.90.1140.10">
    <property type="entry name" value="Cyclic phosphodiesterase"/>
    <property type="match status" value="1"/>
</dbReference>
<evidence type="ECO:0000256" key="1">
    <source>
        <dbReference type="SAM" id="MobiDB-lite"/>
    </source>
</evidence>
<dbReference type="InterPro" id="IPR012386">
    <property type="entry name" value="Cyclic-nucl_3Pdiesterase"/>
</dbReference>
<accession>A0A3N4HTB1</accession>
<dbReference type="Proteomes" id="UP000275078">
    <property type="component" value="Unassembled WGS sequence"/>
</dbReference>
<sequence length="339" mass="38067">MPGASLWLIPPENHPLTPHLQELISNTLPPLLPGHSPSFPPHLTLTSNIPLRLLALDPNFLTTFPLPASALNPHVRFTSLVPSPKYFMKEVLYCWKDPSLLTLSTILRYEFADHSPSAHVHQLLAQLEKEHSNASDPKGKQTTTPDDDPTTTTSDIFTFINAWTSTYTPHVSLIYNDISYPLLVGSDTPWPQLLQLRETRRLVRSLDTSTSEDEAEDATLHDRIARKVEDAGIKFLDASTSAPPAFPEEGLIASFKALEEASEEGSADWSRARQLREEYESVLALKKAEFADLERWSGWKGGKIVLVDCEGPVEGWRVLAERELNNDGVKSRFRSWRRV</sequence>
<dbReference type="GO" id="GO:0004113">
    <property type="term" value="F:2',3'-cyclic-nucleotide 3'-phosphodiesterase activity"/>
    <property type="evidence" value="ECO:0007669"/>
    <property type="project" value="TreeGrafter"/>
</dbReference>
<dbReference type="Pfam" id="PF07823">
    <property type="entry name" value="CPDase"/>
    <property type="match status" value="2"/>
</dbReference>
<dbReference type="GO" id="GO:0009187">
    <property type="term" value="P:cyclic nucleotide metabolic process"/>
    <property type="evidence" value="ECO:0007669"/>
    <property type="project" value="TreeGrafter"/>
</dbReference>
<dbReference type="PANTHER" id="PTHR28141">
    <property type="entry name" value="2',3'-CYCLIC-NUCLEOTIDE 3'-PHOSPHODIESTERASE"/>
    <property type="match status" value="1"/>
</dbReference>
<reference evidence="2 3" key="1">
    <citation type="journal article" date="2018" name="Nat. Ecol. Evol.">
        <title>Pezizomycetes genomes reveal the molecular basis of ectomycorrhizal truffle lifestyle.</title>
        <authorList>
            <person name="Murat C."/>
            <person name="Payen T."/>
            <person name="Noel B."/>
            <person name="Kuo A."/>
            <person name="Morin E."/>
            <person name="Chen J."/>
            <person name="Kohler A."/>
            <person name="Krizsan K."/>
            <person name="Balestrini R."/>
            <person name="Da Silva C."/>
            <person name="Montanini B."/>
            <person name="Hainaut M."/>
            <person name="Levati E."/>
            <person name="Barry K.W."/>
            <person name="Belfiori B."/>
            <person name="Cichocki N."/>
            <person name="Clum A."/>
            <person name="Dockter R.B."/>
            <person name="Fauchery L."/>
            <person name="Guy J."/>
            <person name="Iotti M."/>
            <person name="Le Tacon F."/>
            <person name="Lindquist E.A."/>
            <person name="Lipzen A."/>
            <person name="Malagnac F."/>
            <person name="Mello A."/>
            <person name="Molinier V."/>
            <person name="Miyauchi S."/>
            <person name="Poulain J."/>
            <person name="Riccioni C."/>
            <person name="Rubini A."/>
            <person name="Sitrit Y."/>
            <person name="Splivallo R."/>
            <person name="Traeger S."/>
            <person name="Wang M."/>
            <person name="Zifcakova L."/>
            <person name="Wipf D."/>
            <person name="Zambonelli A."/>
            <person name="Paolocci F."/>
            <person name="Nowrousian M."/>
            <person name="Ottonello S."/>
            <person name="Baldrian P."/>
            <person name="Spatafora J.W."/>
            <person name="Henrissat B."/>
            <person name="Nagy L.G."/>
            <person name="Aury J.M."/>
            <person name="Wincker P."/>
            <person name="Grigoriev I.V."/>
            <person name="Bonfante P."/>
            <person name="Martin F.M."/>
        </authorList>
    </citation>
    <scope>NUCLEOTIDE SEQUENCE [LARGE SCALE GENOMIC DNA]</scope>
    <source>
        <strain evidence="2 3">RN42</strain>
    </source>
</reference>
<dbReference type="STRING" id="1160509.A0A3N4HTB1"/>
<dbReference type="AlphaFoldDB" id="A0A3N4HTB1"/>
<protein>
    <recommendedName>
        <fullName evidence="4">2',3'-cyclic-nucleotide 3'-phosphodiesterase</fullName>
    </recommendedName>
</protein>
<feature type="region of interest" description="Disordered" evidence="1">
    <location>
        <begin position="128"/>
        <end position="151"/>
    </location>
</feature>
<dbReference type="OrthoDB" id="514292at2759"/>
<dbReference type="PANTHER" id="PTHR28141:SF1">
    <property type="entry name" value="2',3'-CYCLIC-NUCLEOTIDE 3'-PHOSPHODIESTERASE"/>
    <property type="match status" value="1"/>
</dbReference>
<feature type="compositionally biased region" description="Basic and acidic residues" evidence="1">
    <location>
        <begin position="128"/>
        <end position="139"/>
    </location>
</feature>
<keyword evidence="3" id="KW-1185">Reference proteome</keyword>
<dbReference type="EMBL" id="ML119773">
    <property type="protein sequence ID" value="RPA75040.1"/>
    <property type="molecule type" value="Genomic_DNA"/>
</dbReference>
<proteinExistence type="predicted"/>
<evidence type="ECO:0000313" key="2">
    <source>
        <dbReference type="EMBL" id="RPA75040.1"/>
    </source>
</evidence>
<gene>
    <name evidence="2" type="ORF">BJ508DRAFT_24980</name>
</gene>
<dbReference type="InterPro" id="IPR009097">
    <property type="entry name" value="Cyclic_Pdiesterase"/>
</dbReference>
<dbReference type="SUPFAM" id="SSF55144">
    <property type="entry name" value="LigT-like"/>
    <property type="match status" value="1"/>
</dbReference>
<evidence type="ECO:0008006" key="4">
    <source>
        <dbReference type="Google" id="ProtNLM"/>
    </source>
</evidence>
<organism evidence="2 3">
    <name type="scientific">Ascobolus immersus RN42</name>
    <dbReference type="NCBI Taxonomy" id="1160509"/>
    <lineage>
        <taxon>Eukaryota</taxon>
        <taxon>Fungi</taxon>
        <taxon>Dikarya</taxon>
        <taxon>Ascomycota</taxon>
        <taxon>Pezizomycotina</taxon>
        <taxon>Pezizomycetes</taxon>
        <taxon>Pezizales</taxon>
        <taxon>Ascobolaceae</taxon>
        <taxon>Ascobolus</taxon>
    </lineage>
</organism>
<name>A0A3N4HTB1_ASCIM</name>